<feature type="transmembrane region" description="Helical" evidence="1">
    <location>
        <begin position="12"/>
        <end position="34"/>
    </location>
</feature>
<evidence type="ECO:0000313" key="4">
    <source>
        <dbReference type="Proteomes" id="UP001277761"/>
    </source>
</evidence>
<organism evidence="3 4">
    <name type="scientific">Patulibacter brassicae</name>
    <dbReference type="NCBI Taxonomy" id="1705717"/>
    <lineage>
        <taxon>Bacteria</taxon>
        <taxon>Bacillati</taxon>
        <taxon>Actinomycetota</taxon>
        <taxon>Thermoleophilia</taxon>
        <taxon>Solirubrobacterales</taxon>
        <taxon>Patulibacteraceae</taxon>
        <taxon>Patulibacter</taxon>
    </lineage>
</organism>
<comment type="caution">
    <text evidence="3">The sequence shown here is derived from an EMBL/GenBank/DDBJ whole genome shotgun (WGS) entry which is preliminary data.</text>
</comment>
<dbReference type="RefSeq" id="WP_319952839.1">
    <property type="nucleotide sequence ID" value="NZ_JAXAVX010000001.1"/>
</dbReference>
<dbReference type="InterPro" id="IPR052336">
    <property type="entry name" value="MlaD_Phospholipid_Transporter"/>
</dbReference>
<keyword evidence="1" id="KW-1133">Transmembrane helix</keyword>
<dbReference type="PANTHER" id="PTHR33371">
    <property type="entry name" value="INTERMEMBRANE PHOSPHOLIPID TRANSPORT SYSTEM BINDING PROTEIN MLAD-RELATED"/>
    <property type="match status" value="1"/>
</dbReference>
<protein>
    <submittedName>
        <fullName evidence="3">MlaD family protein</fullName>
    </submittedName>
</protein>
<feature type="domain" description="Mce/MlaD" evidence="2">
    <location>
        <begin position="45"/>
        <end position="124"/>
    </location>
</feature>
<gene>
    <name evidence="3" type="ORF">SK069_03740</name>
</gene>
<accession>A0ABU4VIP4</accession>
<sequence>MRALRMALRQYWWAVGVIIGAVALSSVVGGYILVQQRFPVPGEETYTFEADFASAQAVTPGQGQQVQVAGVDVGDIAGVRRKDGRAIVKVRIKRDRLDSVHRGARLTLRPRTGLQDMTIDLDPGDPRAPEIDTDQIVPAAQTVSQVQIDEVLQSLDADTRAYFQGALQATAKGLGSRPDTLRRALRVATPALQSTGGVLRAVRDRRTAVRSLISGLGRLTTELADHQEAVGDTIDRASDTFRTIGNRGPELQRALAQLPSTLATADRALRDTGAFAGELRRTSTPLRPALEDVRAALPTVDPLLRELPGDLRPLAALSSSAVAPLASARRSVDRLRPQLPALRTVGKDGQYLVNEAAYNPPGPDEGYGFNLAWVLHNANSILSRQDANGNAYYGQVTLSCESVRATLNADALLQSVVGLITSLGVCK</sequence>
<dbReference type="Pfam" id="PF02470">
    <property type="entry name" value="MlaD"/>
    <property type="match status" value="1"/>
</dbReference>
<name>A0ABU4VIP4_9ACTN</name>
<dbReference type="PANTHER" id="PTHR33371:SF4">
    <property type="entry name" value="INTERMEMBRANE PHOSPHOLIPID TRANSPORT SYSTEM BINDING PROTEIN MLAD"/>
    <property type="match status" value="1"/>
</dbReference>
<dbReference type="InterPro" id="IPR003399">
    <property type="entry name" value="Mce/MlaD"/>
</dbReference>
<dbReference type="Proteomes" id="UP001277761">
    <property type="component" value="Unassembled WGS sequence"/>
</dbReference>
<proteinExistence type="predicted"/>
<keyword evidence="4" id="KW-1185">Reference proteome</keyword>
<evidence type="ECO:0000313" key="3">
    <source>
        <dbReference type="EMBL" id="MDX8150695.1"/>
    </source>
</evidence>
<keyword evidence="1" id="KW-0812">Transmembrane</keyword>
<dbReference type="EMBL" id="JAXAVX010000001">
    <property type="protein sequence ID" value="MDX8150695.1"/>
    <property type="molecule type" value="Genomic_DNA"/>
</dbReference>
<keyword evidence="1" id="KW-0472">Membrane</keyword>
<evidence type="ECO:0000259" key="2">
    <source>
        <dbReference type="Pfam" id="PF02470"/>
    </source>
</evidence>
<evidence type="ECO:0000256" key="1">
    <source>
        <dbReference type="SAM" id="Phobius"/>
    </source>
</evidence>
<reference evidence="3 4" key="1">
    <citation type="submission" date="2023-11" db="EMBL/GenBank/DDBJ databases">
        <authorList>
            <person name="Xu M."/>
            <person name="Jiang T."/>
        </authorList>
    </citation>
    <scope>NUCLEOTIDE SEQUENCE [LARGE SCALE GENOMIC DNA]</scope>
    <source>
        <strain evidence="3 4">SD</strain>
    </source>
</reference>